<accession>A0A2T3LBT0</accession>
<proteinExistence type="predicted"/>
<reference evidence="2 3" key="1">
    <citation type="submission" date="2018-03" db="EMBL/GenBank/DDBJ databases">
        <title>Whole genome sequencing of Histamine producing bacteria.</title>
        <authorList>
            <person name="Butler K."/>
        </authorList>
    </citation>
    <scope>NUCLEOTIDE SEQUENCE [LARGE SCALE GENOMIC DNA]</scope>
    <source>
        <strain evidence="2 3">ATCC 19614</strain>
    </source>
</reference>
<sequence>MDVRKLTTIGLSILGILGWILAVGIVFSDYQDKGQEVKALIDENKAQQVIIVDILSKEVDAVVSKCSKKSGKDIKWTGQFYLVDKYCKLPILNSNIHIRSQCQEIKKCLPSKQD</sequence>
<evidence type="ECO:0000313" key="2">
    <source>
        <dbReference type="EMBL" id="PSV48790.1"/>
    </source>
</evidence>
<feature type="transmembrane region" description="Helical" evidence="1">
    <location>
        <begin position="6"/>
        <end position="28"/>
    </location>
</feature>
<dbReference type="EMBL" id="PYOC01000002">
    <property type="protein sequence ID" value="PSV48790.1"/>
    <property type="molecule type" value="Genomic_DNA"/>
</dbReference>
<evidence type="ECO:0000256" key="1">
    <source>
        <dbReference type="SAM" id="Phobius"/>
    </source>
</evidence>
<keyword evidence="1" id="KW-0812">Transmembrane</keyword>
<protein>
    <submittedName>
        <fullName evidence="2">Uncharacterized protein</fullName>
    </submittedName>
</protein>
<keyword evidence="1" id="KW-0472">Membrane</keyword>
<dbReference type="Proteomes" id="UP000241803">
    <property type="component" value="Unassembled WGS sequence"/>
</dbReference>
<name>A0A2T3LBT0_9GAMM</name>
<evidence type="ECO:0000313" key="3">
    <source>
        <dbReference type="Proteomes" id="UP000241803"/>
    </source>
</evidence>
<keyword evidence="3" id="KW-1185">Reference proteome</keyword>
<gene>
    <name evidence="2" type="ORF">C9J47_09810</name>
</gene>
<organism evidence="2 3">
    <name type="scientific">Photobacterium indicum</name>
    <dbReference type="NCBI Taxonomy" id="81447"/>
    <lineage>
        <taxon>Bacteria</taxon>
        <taxon>Pseudomonadati</taxon>
        <taxon>Pseudomonadota</taxon>
        <taxon>Gammaproteobacteria</taxon>
        <taxon>Vibrionales</taxon>
        <taxon>Vibrionaceae</taxon>
        <taxon>Photobacterium</taxon>
    </lineage>
</organism>
<comment type="caution">
    <text evidence="2">The sequence shown here is derived from an EMBL/GenBank/DDBJ whole genome shotgun (WGS) entry which is preliminary data.</text>
</comment>
<dbReference type="RefSeq" id="WP_107253343.1">
    <property type="nucleotide sequence ID" value="NZ_PYOC01000002.1"/>
</dbReference>
<keyword evidence="1" id="KW-1133">Transmembrane helix</keyword>
<dbReference type="AlphaFoldDB" id="A0A2T3LBT0"/>